<evidence type="ECO:0000313" key="2">
    <source>
        <dbReference type="Proteomes" id="UP000053259"/>
    </source>
</evidence>
<dbReference type="Proteomes" id="UP000053259">
    <property type="component" value="Unassembled WGS sequence"/>
</dbReference>
<dbReference type="InterPro" id="IPR036770">
    <property type="entry name" value="Ankyrin_rpt-contain_sf"/>
</dbReference>
<dbReference type="Pfam" id="PF00023">
    <property type="entry name" value="Ank"/>
    <property type="match status" value="1"/>
</dbReference>
<dbReference type="SMART" id="SM00248">
    <property type="entry name" value="ANK"/>
    <property type="match status" value="3"/>
</dbReference>
<name>A0A0D1XI75_9PEZI</name>
<sequence length="207" mass="22581">MPGPPSPPPTRQQRPSLRWDAAQRACRDNDLSTLRLLVTQGGLFENAPALREACLSGAWGRGTAGDASAAQTFSTQDSIRLSNLLQTATTRGHVPVIRYLLDTFPARDLHVLEWEIVVNALATGSCEVLQPFLDVDPGLVGMVDEARFGTCFTVLFDLVVEKENHLPVVKMLCEHGADVAALPHVLDDAKRSSTPEVVAYLEAKLRR</sequence>
<dbReference type="AlphaFoldDB" id="A0A0D1XI75"/>
<dbReference type="InParanoid" id="A0A0D1XI75"/>
<dbReference type="HOGENOM" id="CLU_1327298_0_0_1"/>
<keyword evidence="2" id="KW-1185">Reference proteome</keyword>
<proteinExistence type="predicted"/>
<dbReference type="Gene3D" id="1.25.40.20">
    <property type="entry name" value="Ankyrin repeat-containing domain"/>
    <property type="match status" value="1"/>
</dbReference>
<gene>
    <name evidence="1" type="ORF">PV09_06492</name>
</gene>
<dbReference type="InterPro" id="IPR002110">
    <property type="entry name" value="Ankyrin_rpt"/>
</dbReference>
<dbReference type="SUPFAM" id="SSF48403">
    <property type="entry name" value="Ankyrin repeat"/>
    <property type="match status" value="1"/>
</dbReference>
<dbReference type="OrthoDB" id="19174at2759"/>
<organism evidence="1 2">
    <name type="scientific">Verruconis gallopava</name>
    <dbReference type="NCBI Taxonomy" id="253628"/>
    <lineage>
        <taxon>Eukaryota</taxon>
        <taxon>Fungi</taxon>
        <taxon>Dikarya</taxon>
        <taxon>Ascomycota</taxon>
        <taxon>Pezizomycotina</taxon>
        <taxon>Dothideomycetes</taxon>
        <taxon>Pleosporomycetidae</taxon>
        <taxon>Venturiales</taxon>
        <taxon>Sympoventuriaceae</taxon>
        <taxon>Verruconis</taxon>
    </lineage>
</organism>
<evidence type="ECO:0000313" key="1">
    <source>
        <dbReference type="EMBL" id="KIW01981.1"/>
    </source>
</evidence>
<reference evidence="1 2" key="1">
    <citation type="submission" date="2015-01" db="EMBL/GenBank/DDBJ databases">
        <title>The Genome Sequence of Ochroconis gallopava CBS43764.</title>
        <authorList>
            <consortium name="The Broad Institute Genomics Platform"/>
            <person name="Cuomo C."/>
            <person name="de Hoog S."/>
            <person name="Gorbushina A."/>
            <person name="Stielow B."/>
            <person name="Teixiera M."/>
            <person name="Abouelleil A."/>
            <person name="Chapman S.B."/>
            <person name="Priest M."/>
            <person name="Young S.K."/>
            <person name="Wortman J."/>
            <person name="Nusbaum C."/>
            <person name="Birren B."/>
        </authorList>
    </citation>
    <scope>NUCLEOTIDE SEQUENCE [LARGE SCALE GENOMIC DNA]</scope>
    <source>
        <strain evidence="1 2">CBS 43764</strain>
    </source>
</reference>
<dbReference type="RefSeq" id="XP_016211850.1">
    <property type="nucleotide sequence ID" value="XM_016360138.1"/>
</dbReference>
<dbReference type="GeneID" id="27314465"/>
<dbReference type="VEuPathDB" id="FungiDB:PV09_06492"/>
<dbReference type="EMBL" id="KN847551">
    <property type="protein sequence ID" value="KIW01981.1"/>
    <property type="molecule type" value="Genomic_DNA"/>
</dbReference>
<protein>
    <submittedName>
        <fullName evidence="1">Uncharacterized protein</fullName>
    </submittedName>
</protein>
<accession>A0A0D1XI75</accession>